<feature type="domain" description="MYND-type" evidence="14">
    <location>
        <begin position="421"/>
        <end position="460"/>
    </location>
</feature>
<dbReference type="GO" id="GO:0008170">
    <property type="term" value="F:N-methyltransferase activity"/>
    <property type="evidence" value="ECO:0007669"/>
    <property type="project" value="UniProtKB-ARBA"/>
</dbReference>
<feature type="coiled-coil region" evidence="12">
    <location>
        <begin position="27"/>
        <end position="121"/>
    </location>
</feature>
<keyword evidence="7 11" id="KW-0863">Zinc-finger</keyword>
<dbReference type="InterPro" id="IPR002777">
    <property type="entry name" value="PFD_beta-like"/>
</dbReference>
<dbReference type="EMBL" id="JAIFRP010004357">
    <property type="protein sequence ID" value="KAK2577165.1"/>
    <property type="molecule type" value="Genomic_DNA"/>
</dbReference>
<dbReference type="GO" id="GO:0005737">
    <property type="term" value="C:cytoplasm"/>
    <property type="evidence" value="ECO:0007669"/>
    <property type="project" value="TreeGrafter"/>
</dbReference>
<dbReference type="InterPro" id="IPR046341">
    <property type="entry name" value="SET_dom_sf"/>
</dbReference>
<keyword evidence="3" id="KW-0489">Methyltransferase</keyword>
<dbReference type="Gene3D" id="1.25.40.10">
    <property type="entry name" value="Tetratricopeptide repeat domain"/>
    <property type="match status" value="1"/>
</dbReference>
<keyword evidence="4" id="KW-0808">Transferase</keyword>
<keyword evidence="8" id="KW-0862">Zinc</keyword>
<evidence type="ECO:0000256" key="5">
    <source>
        <dbReference type="ARBA" id="ARBA00022691"/>
    </source>
</evidence>
<accession>A0AAD9RCZ2</accession>
<dbReference type="SUPFAM" id="SSF144232">
    <property type="entry name" value="HIT/MYND zinc finger-like"/>
    <property type="match status" value="1"/>
</dbReference>
<evidence type="ECO:0000256" key="11">
    <source>
        <dbReference type="PROSITE-ProRule" id="PRU00134"/>
    </source>
</evidence>
<dbReference type="GO" id="GO:0005634">
    <property type="term" value="C:nucleus"/>
    <property type="evidence" value="ECO:0007669"/>
    <property type="project" value="TreeGrafter"/>
</dbReference>
<dbReference type="GO" id="GO:0051082">
    <property type="term" value="F:unfolded protein binding"/>
    <property type="evidence" value="ECO:0007669"/>
    <property type="project" value="InterPro"/>
</dbReference>
<dbReference type="InterPro" id="IPR052097">
    <property type="entry name" value="SET-MYND_domain_protein"/>
</dbReference>
<dbReference type="Proteomes" id="UP001258017">
    <property type="component" value="Unassembled WGS sequence"/>
</dbReference>
<dbReference type="Gene3D" id="1.10.287.370">
    <property type="match status" value="1"/>
</dbReference>
<evidence type="ECO:0000256" key="10">
    <source>
        <dbReference type="ARBA" id="ARBA00024667"/>
    </source>
</evidence>
<dbReference type="PROSITE" id="PS50280">
    <property type="entry name" value="SET"/>
    <property type="match status" value="1"/>
</dbReference>
<dbReference type="SUPFAM" id="SSF46579">
    <property type="entry name" value="Prefoldin"/>
    <property type="match status" value="1"/>
</dbReference>
<reference evidence="15" key="1">
    <citation type="submission" date="2021-08" db="EMBL/GenBank/DDBJ databases">
        <authorList>
            <person name="Misof B."/>
            <person name="Oliver O."/>
            <person name="Podsiadlowski L."/>
            <person name="Donath A."/>
            <person name="Peters R."/>
            <person name="Mayer C."/>
            <person name="Rust J."/>
            <person name="Gunkel S."/>
            <person name="Lesny P."/>
            <person name="Martin S."/>
            <person name="Oeyen J.P."/>
            <person name="Petersen M."/>
            <person name="Panagiotis P."/>
            <person name="Wilbrandt J."/>
            <person name="Tanja T."/>
        </authorList>
    </citation>
    <scope>NUCLEOTIDE SEQUENCE</scope>
    <source>
        <strain evidence="15">GBR_01_08_01A</strain>
        <tissue evidence="15">Thorax + abdomen</tissue>
    </source>
</reference>
<dbReference type="FunFam" id="1.10.287.370:FF:000005">
    <property type="entry name" value="Prefoldin subunit 4"/>
    <property type="match status" value="1"/>
</dbReference>
<dbReference type="GO" id="GO:0016272">
    <property type="term" value="C:prefoldin complex"/>
    <property type="evidence" value="ECO:0007669"/>
    <property type="project" value="InterPro"/>
</dbReference>
<dbReference type="InterPro" id="IPR002893">
    <property type="entry name" value="Znf_MYND"/>
</dbReference>
<comment type="subunit">
    <text evidence="2">Heterohexamer of two PFD-alpha type and four PFD-beta type subunits.</text>
</comment>
<evidence type="ECO:0000256" key="2">
    <source>
        <dbReference type="ARBA" id="ARBA00011695"/>
    </source>
</evidence>
<dbReference type="PANTHER" id="PTHR46165:SF2">
    <property type="entry name" value="SET AND MYND DOMAIN-CONTAINING PROTEIN 4"/>
    <property type="match status" value="1"/>
</dbReference>
<comment type="function">
    <text evidence="10">Binds specifically to cytosolic chaperonin (c-CPN) and transfers target proteins to it. Binds to nascent polypeptide chain and promotes folding in an environment in which there are many competing pathways for nonnative proteins.</text>
</comment>
<keyword evidence="6" id="KW-0479">Metal-binding</keyword>
<dbReference type="Gene3D" id="6.10.140.2220">
    <property type="match status" value="1"/>
</dbReference>
<dbReference type="Gene3D" id="2.170.270.10">
    <property type="entry name" value="SET domain"/>
    <property type="match status" value="1"/>
</dbReference>
<organism evidence="15 16">
    <name type="scientific">Odynerus spinipes</name>
    <dbReference type="NCBI Taxonomy" id="1348599"/>
    <lineage>
        <taxon>Eukaryota</taxon>
        <taxon>Metazoa</taxon>
        <taxon>Ecdysozoa</taxon>
        <taxon>Arthropoda</taxon>
        <taxon>Hexapoda</taxon>
        <taxon>Insecta</taxon>
        <taxon>Pterygota</taxon>
        <taxon>Neoptera</taxon>
        <taxon>Endopterygota</taxon>
        <taxon>Hymenoptera</taxon>
        <taxon>Apocrita</taxon>
        <taxon>Aculeata</taxon>
        <taxon>Vespoidea</taxon>
        <taxon>Vespidae</taxon>
        <taxon>Eumeninae</taxon>
        <taxon>Odynerus</taxon>
    </lineage>
</organism>
<evidence type="ECO:0000256" key="12">
    <source>
        <dbReference type="SAM" id="Coils"/>
    </source>
</evidence>
<comment type="similarity">
    <text evidence="1">Belongs to the prefoldin subunit beta family.</text>
</comment>
<evidence type="ECO:0000256" key="9">
    <source>
        <dbReference type="ARBA" id="ARBA00023186"/>
    </source>
</evidence>
<dbReference type="PROSITE" id="PS50865">
    <property type="entry name" value="ZF_MYND_2"/>
    <property type="match status" value="1"/>
</dbReference>
<keyword evidence="5" id="KW-0949">S-adenosyl-L-methionine</keyword>
<evidence type="ECO:0000256" key="3">
    <source>
        <dbReference type="ARBA" id="ARBA00022603"/>
    </source>
</evidence>
<dbReference type="GO" id="GO:0008270">
    <property type="term" value="F:zinc ion binding"/>
    <property type="evidence" value="ECO:0007669"/>
    <property type="project" value="UniProtKB-KW"/>
</dbReference>
<protein>
    <recommendedName>
        <fullName evidence="17">SET and MYND domain-containing protein 4</fullName>
    </recommendedName>
</protein>
<dbReference type="GO" id="GO:0042826">
    <property type="term" value="F:histone deacetylase binding"/>
    <property type="evidence" value="ECO:0007669"/>
    <property type="project" value="TreeGrafter"/>
</dbReference>
<dbReference type="GO" id="GO:0006457">
    <property type="term" value="P:protein folding"/>
    <property type="evidence" value="ECO:0007669"/>
    <property type="project" value="InterPro"/>
</dbReference>
<dbReference type="SUPFAM" id="SSF82199">
    <property type="entry name" value="SET domain"/>
    <property type="match status" value="1"/>
</dbReference>
<keyword evidence="12" id="KW-0175">Coiled coil</keyword>
<reference evidence="15" key="2">
    <citation type="journal article" date="2023" name="Commun. Biol.">
        <title>Intrasexual cuticular hydrocarbon dimorphism in a wasp sheds light on hydrocarbon biosynthesis genes in Hymenoptera.</title>
        <authorList>
            <person name="Moris V.C."/>
            <person name="Podsiadlowski L."/>
            <person name="Martin S."/>
            <person name="Oeyen J.P."/>
            <person name="Donath A."/>
            <person name="Petersen M."/>
            <person name="Wilbrandt J."/>
            <person name="Misof B."/>
            <person name="Liedtke D."/>
            <person name="Thamm M."/>
            <person name="Scheiner R."/>
            <person name="Schmitt T."/>
            <person name="Niehuis O."/>
        </authorList>
    </citation>
    <scope>NUCLEOTIDE SEQUENCE</scope>
    <source>
        <strain evidence="15">GBR_01_08_01A</strain>
    </source>
</reference>
<dbReference type="PANTHER" id="PTHR46165">
    <property type="entry name" value="SET AND MYND DOMAIN-CONTAINING PROTEIN 4"/>
    <property type="match status" value="1"/>
</dbReference>
<proteinExistence type="inferred from homology"/>
<dbReference type="GO" id="GO:0008276">
    <property type="term" value="F:protein methyltransferase activity"/>
    <property type="evidence" value="ECO:0007669"/>
    <property type="project" value="UniProtKB-ARBA"/>
</dbReference>
<evidence type="ECO:0000259" key="14">
    <source>
        <dbReference type="PROSITE" id="PS50865"/>
    </source>
</evidence>
<dbReference type="GO" id="GO:0008757">
    <property type="term" value="F:S-adenosylmethionine-dependent methyltransferase activity"/>
    <property type="evidence" value="ECO:0007669"/>
    <property type="project" value="UniProtKB-ARBA"/>
</dbReference>
<dbReference type="SUPFAM" id="SSF48452">
    <property type="entry name" value="TPR-like"/>
    <property type="match status" value="1"/>
</dbReference>
<dbReference type="Pfam" id="PF01753">
    <property type="entry name" value="zf-MYND"/>
    <property type="match status" value="1"/>
</dbReference>
<keyword evidence="9" id="KW-0143">Chaperone</keyword>
<dbReference type="GO" id="GO:0032259">
    <property type="term" value="P:methylation"/>
    <property type="evidence" value="ECO:0007669"/>
    <property type="project" value="UniProtKB-KW"/>
</dbReference>
<evidence type="ECO:0000259" key="13">
    <source>
        <dbReference type="PROSITE" id="PS50280"/>
    </source>
</evidence>
<dbReference type="InterPro" id="IPR009053">
    <property type="entry name" value="Prefoldin"/>
</dbReference>
<sequence>MAGGKTEQSGFQPDSDVHITYDDQQKINRFARQNAKLEDYKEELKLKQNELKNLEDACDELTLMDDDVKIPYYIGEVFVYQDIEKTQSCLEEAKKKKRAEIASLESKCAELKLTMNKLKTQLYAKFAYGHNMDVAKELVLNLKQNNKSHVGYGLQKECEALVGHILQNMVRSQLPPLNPERKNSEDAIRYREEGNQHFVMSEDINAIESYTKSLAYANSKELMAYAHANRSAALFRKQMYEECLIDIDAAISYGYPEDKRKKLKERGDKAINELKKAAQISEDKFTDIKQIINDICLNQNPKEDIRKTEIDTIKCVNDKDKERELLHINQDHRKQSFNVNSCVSSTNKTQKPRYLEEEGSLSLTYGPNKECPAASDGIKIAFSEEFGRHFIATKSFSPGDIVTIEDPYAHVIYEERFYTHCHQCLSRCYNLIPCPNCPIAQYCSETCKKAAWDIAHMTECPILALLKNLLSVDKDKIRMLAKIIRLLIVVTANGLNIKELQEDMKIAESNSDSRTAGFTDDGVLSTFSARSALSLATNMTTRPLIGISAFACISALAAILLATQTNFFGKKYEIDYLKDISELSDLKFCGSIMFRACVIMSSNCFSIQQEPGIKSGSGLYVTHSLYNHSCAPNTFRHFEGLTMITRVLHPIVPGDQVFTGYGPGYAYIKRSERREKIMQDYFFNCQCPACIYDWPIYSEILRNHVGSISKNKQLVAKLKPFKQRLLNNIYDIDAVKNVLNILYEEVSQPCEEIVHAEQYLKSYYLDP</sequence>
<evidence type="ECO:0000256" key="7">
    <source>
        <dbReference type="ARBA" id="ARBA00022771"/>
    </source>
</evidence>
<evidence type="ECO:0008006" key="17">
    <source>
        <dbReference type="Google" id="ProtNLM"/>
    </source>
</evidence>
<name>A0AAD9RCZ2_9HYME</name>
<feature type="domain" description="SET" evidence="13">
    <location>
        <begin position="376"/>
        <end position="662"/>
    </location>
</feature>
<evidence type="ECO:0000313" key="16">
    <source>
        <dbReference type="Proteomes" id="UP001258017"/>
    </source>
</evidence>
<dbReference type="CDD" id="cd23165">
    <property type="entry name" value="Prefoldin_4"/>
    <property type="match status" value="1"/>
</dbReference>
<gene>
    <name evidence="15" type="ORF">KPH14_003322</name>
</gene>
<keyword evidence="16" id="KW-1185">Reference proteome</keyword>
<evidence type="ECO:0000256" key="1">
    <source>
        <dbReference type="ARBA" id="ARBA00008045"/>
    </source>
</evidence>
<dbReference type="Pfam" id="PF00856">
    <property type="entry name" value="SET"/>
    <property type="match status" value="1"/>
</dbReference>
<evidence type="ECO:0000256" key="6">
    <source>
        <dbReference type="ARBA" id="ARBA00022723"/>
    </source>
</evidence>
<evidence type="ECO:0000313" key="15">
    <source>
        <dbReference type="EMBL" id="KAK2577165.1"/>
    </source>
</evidence>
<dbReference type="Pfam" id="PF01920">
    <property type="entry name" value="Prefoldin_2"/>
    <property type="match status" value="1"/>
</dbReference>
<evidence type="ECO:0000256" key="4">
    <source>
        <dbReference type="ARBA" id="ARBA00022679"/>
    </source>
</evidence>
<dbReference type="InterPro" id="IPR011990">
    <property type="entry name" value="TPR-like_helical_dom_sf"/>
</dbReference>
<dbReference type="AlphaFoldDB" id="A0AAD9RCZ2"/>
<dbReference type="InterPro" id="IPR001214">
    <property type="entry name" value="SET_dom"/>
</dbReference>
<evidence type="ECO:0000256" key="8">
    <source>
        <dbReference type="ARBA" id="ARBA00022833"/>
    </source>
</evidence>
<comment type="caution">
    <text evidence="15">The sequence shown here is derived from an EMBL/GenBank/DDBJ whole genome shotgun (WGS) entry which is preliminary data.</text>
</comment>